<comment type="caution">
    <text evidence="1">The sequence shown here is derived from an EMBL/GenBank/DDBJ whole genome shotgun (WGS) entry which is preliminary data.</text>
</comment>
<sequence length="58" mass="6867">MDKHFRCKFHSKRHPLSLRLIDEYSSKAHARRHCLPKSYFESFLTTAATTLSLQLLTF</sequence>
<evidence type="ECO:0000313" key="2">
    <source>
        <dbReference type="Proteomes" id="UP001054252"/>
    </source>
</evidence>
<organism evidence="1 2">
    <name type="scientific">Rubroshorea leprosula</name>
    <dbReference type="NCBI Taxonomy" id="152421"/>
    <lineage>
        <taxon>Eukaryota</taxon>
        <taxon>Viridiplantae</taxon>
        <taxon>Streptophyta</taxon>
        <taxon>Embryophyta</taxon>
        <taxon>Tracheophyta</taxon>
        <taxon>Spermatophyta</taxon>
        <taxon>Magnoliopsida</taxon>
        <taxon>eudicotyledons</taxon>
        <taxon>Gunneridae</taxon>
        <taxon>Pentapetalae</taxon>
        <taxon>rosids</taxon>
        <taxon>malvids</taxon>
        <taxon>Malvales</taxon>
        <taxon>Dipterocarpaceae</taxon>
        <taxon>Rubroshorea</taxon>
    </lineage>
</organism>
<proteinExistence type="predicted"/>
<name>A0AAV5MRP4_9ROSI</name>
<accession>A0AAV5MRP4</accession>
<keyword evidence="2" id="KW-1185">Reference proteome</keyword>
<reference evidence="1 2" key="1">
    <citation type="journal article" date="2021" name="Commun. Biol.">
        <title>The genome of Shorea leprosula (Dipterocarpaceae) highlights the ecological relevance of drought in aseasonal tropical rainforests.</title>
        <authorList>
            <person name="Ng K.K.S."/>
            <person name="Kobayashi M.J."/>
            <person name="Fawcett J.A."/>
            <person name="Hatakeyama M."/>
            <person name="Paape T."/>
            <person name="Ng C.H."/>
            <person name="Ang C.C."/>
            <person name="Tnah L.H."/>
            <person name="Lee C.T."/>
            <person name="Nishiyama T."/>
            <person name="Sese J."/>
            <person name="O'Brien M.J."/>
            <person name="Copetti D."/>
            <person name="Mohd Noor M.I."/>
            <person name="Ong R.C."/>
            <person name="Putra M."/>
            <person name="Sireger I.Z."/>
            <person name="Indrioko S."/>
            <person name="Kosugi Y."/>
            <person name="Izuno A."/>
            <person name="Isagi Y."/>
            <person name="Lee S.L."/>
            <person name="Shimizu K.K."/>
        </authorList>
    </citation>
    <scope>NUCLEOTIDE SEQUENCE [LARGE SCALE GENOMIC DNA]</scope>
    <source>
        <strain evidence="1">214</strain>
    </source>
</reference>
<dbReference type="AlphaFoldDB" id="A0AAV5MRP4"/>
<protein>
    <submittedName>
        <fullName evidence="1">Uncharacterized protein</fullName>
    </submittedName>
</protein>
<dbReference type="EMBL" id="BPVZ01000791">
    <property type="protein sequence ID" value="GKV52641.1"/>
    <property type="molecule type" value="Genomic_DNA"/>
</dbReference>
<gene>
    <name evidence="1" type="ORF">SLEP1_g59214</name>
</gene>
<dbReference type="Proteomes" id="UP001054252">
    <property type="component" value="Unassembled WGS sequence"/>
</dbReference>
<evidence type="ECO:0000313" key="1">
    <source>
        <dbReference type="EMBL" id="GKV52641.1"/>
    </source>
</evidence>